<dbReference type="Proteomes" id="UP001632038">
    <property type="component" value="Unassembled WGS sequence"/>
</dbReference>
<dbReference type="InterPro" id="IPR018289">
    <property type="entry name" value="MULE_transposase_dom"/>
</dbReference>
<keyword evidence="5" id="KW-1185">Reference proteome</keyword>
<evidence type="ECO:0000313" key="5">
    <source>
        <dbReference type="Proteomes" id="UP001632038"/>
    </source>
</evidence>
<dbReference type="InterPro" id="IPR007527">
    <property type="entry name" value="Znf_SWIM"/>
</dbReference>
<evidence type="ECO:0000256" key="2">
    <source>
        <dbReference type="SAM" id="MobiDB-lite"/>
    </source>
</evidence>
<dbReference type="EMBL" id="JAVIJP010000028">
    <property type="protein sequence ID" value="KAL3634070.1"/>
    <property type="molecule type" value="Genomic_DNA"/>
</dbReference>
<dbReference type="PANTHER" id="PTHR47718">
    <property type="entry name" value="OS01G0519700 PROTEIN"/>
    <property type="match status" value="1"/>
</dbReference>
<dbReference type="Pfam" id="PF10551">
    <property type="entry name" value="MULE"/>
    <property type="match status" value="1"/>
</dbReference>
<organism evidence="4 5">
    <name type="scientific">Castilleja foliolosa</name>
    <dbReference type="NCBI Taxonomy" id="1961234"/>
    <lineage>
        <taxon>Eukaryota</taxon>
        <taxon>Viridiplantae</taxon>
        <taxon>Streptophyta</taxon>
        <taxon>Embryophyta</taxon>
        <taxon>Tracheophyta</taxon>
        <taxon>Spermatophyta</taxon>
        <taxon>Magnoliopsida</taxon>
        <taxon>eudicotyledons</taxon>
        <taxon>Gunneridae</taxon>
        <taxon>Pentapetalae</taxon>
        <taxon>asterids</taxon>
        <taxon>lamiids</taxon>
        <taxon>Lamiales</taxon>
        <taxon>Orobanchaceae</taxon>
        <taxon>Pedicularideae</taxon>
        <taxon>Castillejinae</taxon>
        <taxon>Castilleja</taxon>
    </lineage>
</organism>
<evidence type="ECO:0000256" key="1">
    <source>
        <dbReference type="PROSITE-ProRule" id="PRU00325"/>
    </source>
</evidence>
<proteinExistence type="predicted"/>
<keyword evidence="1" id="KW-0863">Zinc-finger</keyword>
<name>A0ABD3CVP3_9LAMI</name>
<comment type="caution">
    <text evidence="4">The sequence shown here is derived from an EMBL/GenBank/DDBJ whole genome shotgun (WGS) entry which is preliminary data.</text>
</comment>
<evidence type="ECO:0000313" key="4">
    <source>
        <dbReference type="EMBL" id="KAL3634070.1"/>
    </source>
</evidence>
<gene>
    <name evidence="4" type="ORF">CASFOL_021124</name>
</gene>
<protein>
    <recommendedName>
        <fullName evidence="3">SWIM-type domain-containing protein</fullName>
    </recommendedName>
</protein>
<sequence>MAVSYYMSSLVYFNFSELHAGRNTDGVKVRVIRCYRQPPFLKSDPDGTLQLVLHDEVEILTDPNCVKVIFYVSPGNTQYYTPECAPELKPKIDQRFPTLEAGIDFYRKYATTCGFDTRLGTTVKKDGVFLWRYVTCNKEGEKYIPVAKEGENIVENLESPKTPKFRASSRQNCKALIALKYCGVEGYVVKRFEETHSHPLCDEPFRQFMKVNRNLDAGHQNFILNCAKVNIGPVKSFRMYKEAVGGYANVGCTGVDFKNYSRDLKAFVSGVDAEMLLQNLCRKRETSPGFYFDYVVDQGDHLNRIFWADPTCRRSFDAFGDSVSFDATYSTNRYKMIFAPFTGKDNHDNIITFGAGLLSNEDVDSYSWLFEKFKHCMGRSPSMLVTDEDPSMKKAVPRVFEGTRHRFCMWHITNKIPTKVPPRLRNHSDFMRKFNRYIWDEQIEPTEFEKGWDEVMTEFGVKDHDWLGKMFDARYKWIPAYFRDFPLSGLVKTTSISESVNSFFGRYLNKNSNLIEFFSQYDSALEAQRHTQDLQNNRVATIVPELKTPMPIERHALRIYSQKIFLDVQADIVASLYKCHVIAIDTKSPISSYKVEDDVRRIFVVNYNMDEQTYACSCKKFIRIGLVCSHIFVIFKINKVDNIPDKYIVNRWTRDPTRNLEFNFGTKATEKCVAVTKGNLMNNTAYSEFYGCMGSIGGDPDKMSGFINHIREYRALVDAESDSPTEKVPAKRRLFEDYYQSEKPVSGSGIKPPLQAKNKGSGAGGRRLKSFREEAIQQSNKPLRLCRKCNQKTNHDSRNCDKVTEGTTS</sequence>
<feature type="region of interest" description="Disordered" evidence="2">
    <location>
        <begin position="789"/>
        <end position="809"/>
    </location>
</feature>
<keyword evidence="1" id="KW-0862">Zinc</keyword>
<reference evidence="5" key="1">
    <citation type="journal article" date="2024" name="IScience">
        <title>Strigolactones Initiate the Formation of Haustorium-like Structures in Castilleja.</title>
        <authorList>
            <person name="Buerger M."/>
            <person name="Peterson D."/>
            <person name="Chory J."/>
        </authorList>
    </citation>
    <scope>NUCLEOTIDE SEQUENCE [LARGE SCALE GENOMIC DNA]</scope>
</reference>
<keyword evidence="1" id="KW-0479">Metal-binding</keyword>
<evidence type="ECO:0000259" key="3">
    <source>
        <dbReference type="PROSITE" id="PS50966"/>
    </source>
</evidence>
<accession>A0ABD3CVP3</accession>
<feature type="region of interest" description="Disordered" evidence="2">
    <location>
        <begin position="742"/>
        <end position="774"/>
    </location>
</feature>
<feature type="compositionally biased region" description="Basic and acidic residues" evidence="2">
    <location>
        <begin position="793"/>
        <end position="809"/>
    </location>
</feature>
<feature type="domain" description="SWIM-type" evidence="3">
    <location>
        <begin position="603"/>
        <end position="639"/>
    </location>
</feature>
<dbReference type="PANTHER" id="PTHR47718:SF18">
    <property type="entry name" value="PROTEIN FAR1-RELATED SEQUENCE 5-LIKE"/>
    <property type="match status" value="1"/>
</dbReference>
<dbReference type="AlphaFoldDB" id="A0ABD3CVP3"/>
<dbReference type="InterPro" id="IPR004330">
    <property type="entry name" value="FAR1_DNA_bnd_dom"/>
</dbReference>
<dbReference type="PROSITE" id="PS50966">
    <property type="entry name" value="ZF_SWIM"/>
    <property type="match status" value="1"/>
</dbReference>
<dbReference type="GO" id="GO:0008270">
    <property type="term" value="F:zinc ion binding"/>
    <property type="evidence" value="ECO:0007669"/>
    <property type="project" value="UniProtKB-KW"/>
</dbReference>
<dbReference type="Pfam" id="PF03101">
    <property type="entry name" value="FAR1"/>
    <property type="match status" value="1"/>
</dbReference>